<name>Q7V4M9_PROMM</name>
<sequence>MTAALPAGSDLVIVLPHLGPGGAQKVALMAAEHFLVQGRQVTLVTLLPDKPLSHAVPEGLRWVDLGPAVAETTSNRAPIARIWRFSCTWGRRSLAWISLVIGWKVLKRLVPGQAPLFVQWLVSSASGVQATLLRDLLYAGKPARVLSLLTRTNLLCCQAMWALPGHLVVSERNDPRLQKQSFPWLRLRSWLWQRADVITANTIGVLEGLQHCHPAMADDMRLLPNPLVVDSHPGNHSDEPASGTCFLAVCRLVPQKGIDLLIQAYAQLPEPLREMWPLLIAGDGPERASLETLASSLLPRGQVRFMGFQRNPQVLYHRDAVFVLSSRFEGMPNSLLEAMGSGLAVIVSDASPGPLEVVVHGKSGWVVPTEKVTLLAEAMQAMAENPALRCRLGDAAAEFMDAYSWDTLDPIWSDILCLEKPG</sequence>
<dbReference type="HOGENOM" id="CLU_009583_0_0_3"/>
<dbReference type="CDD" id="cd03820">
    <property type="entry name" value="GT4_AmsD-like"/>
    <property type="match status" value="1"/>
</dbReference>
<proteinExistence type="predicted"/>
<dbReference type="PANTHER" id="PTHR12526">
    <property type="entry name" value="GLYCOSYLTRANSFERASE"/>
    <property type="match status" value="1"/>
</dbReference>
<reference evidence="2 3" key="1">
    <citation type="journal article" date="2003" name="Nature">
        <title>Genome divergence in two Prochlorococcus ecotypes reflects oceanic niche differentiation.</title>
        <authorList>
            <person name="Rocap G."/>
            <person name="Larimer F.W."/>
            <person name="Lamerdin J.E."/>
            <person name="Malfatti S."/>
            <person name="Chain P."/>
            <person name="Ahlgren N.A."/>
            <person name="Arellano A."/>
            <person name="Coleman M."/>
            <person name="Hauser L."/>
            <person name="Hess W.R."/>
            <person name="Johnson Z.I."/>
            <person name="Land M.L."/>
            <person name="Lindell D."/>
            <person name="Post A.F."/>
            <person name="Regala W."/>
            <person name="Shah M."/>
            <person name="Shaw S.L."/>
            <person name="Steglich C."/>
            <person name="Sullivan M.B."/>
            <person name="Ting C.S."/>
            <person name="Tolonen A."/>
            <person name="Webb E.A."/>
            <person name="Zinser E.R."/>
            <person name="Chisholm S.W."/>
        </authorList>
    </citation>
    <scope>NUCLEOTIDE SEQUENCE [LARGE SCALE GENOMIC DNA]</scope>
    <source>
        <strain evidence="3">MIT 9313</strain>
    </source>
</reference>
<dbReference type="PANTHER" id="PTHR12526:SF638">
    <property type="entry name" value="SPORE COAT PROTEIN SA"/>
    <property type="match status" value="1"/>
</dbReference>
<dbReference type="SUPFAM" id="SSF53756">
    <property type="entry name" value="UDP-Glycosyltransferase/glycogen phosphorylase"/>
    <property type="match status" value="1"/>
</dbReference>
<dbReference type="Proteomes" id="UP000001423">
    <property type="component" value="Chromosome"/>
</dbReference>
<dbReference type="RefSeq" id="WP_011131286.1">
    <property type="nucleotide sequence ID" value="NC_005071.1"/>
</dbReference>
<gene>
    <name evidence="2" type="ordered locus">PMT_1920</name>
</gene>
<dbReference type="Pfam" id="PF00534">
    <property type="entry name" value="Glycos_transf_1"/>
    <property type="match status" value="1"/>
</dbReference>
<dbReference type="GO" id="GO:0016757">
    <property type="term" value="F:glycosyltransferase activity"/>
    <property type="evidence" value="ECO:0007669"/>
    <property type="project" value="InterPro"/>
</dbReference>
<feature type="domain" description="Glycosyl transferase family 1" evidence="1">
    <location>
        <begin position="245"/>
        <end position="398"/>
    </location>
</feature>
<keyword evidence="3" id="KW-1185">Reference proteome</keyword>
<dbReference type="OrthoDB" id="9801609at2"/>
<evidence type="ECO:0000313" key="3">
    <source>
        <dbReference type="Proteomes" id="UP000001423"/>
    </source>
</evidence>
<dbReference type="KEGG" id="pmt:PMT_1920"/>
<organism evidence="2 3">
    <name type="scientific">Prochlorococcus marinus (strain MIT 9313)</name>
    <dbReference type="NCBI Taxonomy" id="74547"/>
    <lineage>
        <taxon>Bacteria</taxon>
        <taxon>Bacillati</taxon>
        <taxon>Cyanobacteriota</taxon>
        <taxon>Cyanophyceae</taxon>
        <taxon>Synechococcales</taxon>
        <taxon>Prochlorococcaceae</taxon>
        <taxon>Prochlorococcus</taxon>
    </lineage>
</organism>
<accession>Q7V4M9</accession>
<dbReference type="eggNOG" id="COG0438">
    <property type="taxonomic scope" value="Bacteria"/>
</dbReference>
<protein>
    <submittedName>
        <fullName evidence="2">Glycosyl transferase, group 1</fullName>
    </submittedName>
</protein>
<dbReference type="EMBL" id="BX548175">
    <property type="protein sequence ID" value="CAE22095.1"/>
    <property type="molecule type" value="Genomic_DNA"/>
</dbReference>
<keyword evidence="2" id="KW-0808">Transferase</keyword>
<dbReference type="DNASU" id="1727742"/>
<dbReference type="CAZy" id="GT4">
    <property type="family name" value="Glycosyltransferase Family 4"/>
</dbReference>
<dbReference type="InterPro" id="IPR001296">
    <property type="entry name" value="Glyco_trans_1"/>
</dbReference>
<dbReference type="Gene3D" id="3.40.50.2000">
    <property type="entry name" value="Glycogen Phosphorylase B"/>
    <property type="match status" value="2"/>
</dbReference>
<dbReference type="AlphaFoldDB" id="Q7V4M9"/>
<evidence type="ECO:0000313" key="2">
    <source>
        <dbReference type="EMBL" id="CAE22095.1"/>
    </source>
</evidence>
<evidence type="ECO:0000259" key="1">
    <source>
        <dbReference type="Pfam" id="PF00534"/>
    </source>
</evidence>